<dbReference type="AlphaFoldDB" id="A0A0L8HKI7"/>
<organism evidence="1">
    <name type="scientific">Octopus bimaculoides</name>
    <name type="common">California two-spotted octopus</name>
    <dbReference type="NCBI Taxonomy" id="37653"/>
    <lineage>
        <taxon>Eukaryota</taxon>
        <taxon>Metazoa</taxon>
        <taxon>Spiralia</taxon>
        <taxon>Lophotrochozoa</taxon>
        <taxon>Mollusca</taxon>
        <taxon>Cephalopoda</taxon>
        <taxon>Coleoidea</taxon>
        <taxon>Octopodiformes</taxon>
        <taxon>Octopoda</taxon>
        <taxon>Incirrata</taxon>
        <taxon>Octopodidae</taxon>
        <taxon>Octopus</taxon>
    </lineage>
</organism>
<accession>A0A0L8HKI7</accession>
<protein>
    <submittedName>
        <fullName evidence="1">Uncharacterized protein</fullName>
    </submittedName>
</protein>
<proteinExistence type="predicted"/>
<reference evidence="1" key="1">
    <citation type="submission" date="2015-07" db="EMBL/GenBank/DDBJ databases">
        <title>MeaNS - Measles Nucleotide Surveillance Program.</title>
        <authorList>
            <person name="Tran T."/>
            <person name="Druce J."/>
        </authorList>
    </citation>
    <scope>NUCLEOTIDE SEQUENCE</scope>
    <source>
        <strain evidence="1">UCB-OBI-ISO-001</strain>
        <tissue evidence="1">Gonad</tissue>
    </source>
</reference>
<name>A0A0L8HKI7_OCTBM</name>
<gene>
    <name evidence="1" type="ORF">OCBIM_22012501mg</name>
</gene>
<dbReference type="EMBL" id="KQ417917">
    <property type="protein sequence ID" value="KOF89756.1"/>
    <property type="molecule type" value="Genomic_DNA"/>
</dbReference>
<sequence>MMYFIGHQLYVAPTLPLSSPPSRSLMVPHEKQKKRKTTVICELPRNLIKISSLSSPIPISQPLLFNKTFI</sequence>
<evidence type="ECO:0000313" key="1">
    <source>
        <dbReference type="EMBL" id="KOF89756.1"/>
    </source>
</evidence>